<accession>A0ABT2FJ27</accession>
<dbReference type="EMBL" id="JAKOGG010000001">
    <property type="protein sequence ID" value="MCS4555214.1"/>
    <property type="molecule type" value="Genomic_DNA"/>
</dbReference>
<proteinExistence type="predicted"/>
<feature type="signal peptide" evidence="1">
    <location>
        <begin position="1"/>
        <end position="21"/>
    </location>
</feature>
<keyword evidence="3" id="KW-1185">Reference proteome</keyword>
<reference evidence="3" key="1">
    <citation type="submission" date="2023-07" db="EMBL/GenBank/DDBJ databases">
        <title>Shewanella mangrovi sp. nov., an acetaldehyde- degrading bacterium isolated from mangrove sediment.</title>
        <authorList>
            <person name="Liu Y."/>
        </authorList>
    </citation>
    <scope>NUCLEOTIDE SEQUENCE [LARGE SCALE GENOMIC DNA]</scope>
    <source>
        <strain evidence="3">C32</strain>
    </source>
</reference>
<feature type="chain" id="PRO_5047411319" evidence="1">
    <location>
        <begin position="22"/>
        <end position="144"/>
    </location>
</feature>
<protein>
    <submittedName>
        <fullName evidence="2">Uncharacterized protein</fullName>
    </submittedName>
</protein>
<organism evidence="2 3">
    <name type="scientific">Shewanella electrica</name>
    <dbReference type="NCBI Taxonomy" id="515560"/>
    <lineage>
        <taxon>Bacteria</taxon>
        <taxon>Pseudomonadati</taxon>
        <taxon>Pseudomonadota</taxon>
        <taxon>Gammaproteobacteria</taxon>
        <taxon>Alteromonadales</taxon>
        <taxon>Shewanellaceae</taxon>
        <taxon>Shewanella</taxon>
    </lineage>
</organism>
<name>A0ABT2FJ27_9GAMM</name>
<evidence type="ECO:0000313" key="3">
    <source>
        <dbReference type="Proteomes" id="UP001201549"/>
    </source>
</evidence>
<evidence type="ECO:0000256" key="1">
    <source>
        <dbReference type="SAM" id="SignalP"/>
    </source>
</evidence>
<dbReference type="Proteomes" id="UP001201549">
    <property type="component" value="Unassembled WGS sequence"/>
</dbReference>
<gene>
    <name evidence="2" type="ORF">L9G74_02060</name>
</gene>
<evidence type="ECO:0000313" key="2">
    <source>
        <dbReference type="EMBL" id="MCS4555214.1"/>
    </source>
</evidence>
<sequence>MRHSYLALLASGMWLMTNAHAADAPSITADIPMVLSYAVQPVQQFNQQLQQATQAQASWTASPETISQHYVGKGFELINAQQRNGRVITYNLRPQTDSHPQMLLILSIDKYQRGWKVSKAGLSWRCHDEHFYSTNTCELATHQP</sequence>
<keyword evidence="1" id="KW-0732">Signal</keyword>
<dbReference type="RefSeq" id="WP_238894613.1">
    <property type="nucleotide sequence ID" value="NZ_JAKOGG010000001.1"/>
</dbReference>
<comment type="caution">
    <text evidence="2">The sequence shown here is derived from an EMBL/GenBank/DDBJ whole genome shotgun (WGS) entry which is preliminary data.</text>
</comment>